<dbReference type="Proteomes" id="UP001054945">
    <property type="component" value="Unassembled WGS sequence"/>
</dbReference>
<proteinExistence type="predicted"/>
<name>A0AAV4VB22_CAEEX</name>
<comment type="caution">
    <text evidence="1">The sequence shown here is derived from an EMBL/GenBank/DDBJ whole genome shotgun (WGS) entry which is preliminary data.</text>
</comment>
<accession>A0AAV4VB22</accession>
<sequence>MFEEIRLALSRLYFTEGHRHYIWYGGVKNYLLRQQITKGIQFEHVNHRALATKTICVSKISSPSSRMVELLQNEGFELSDSGASSGR</sequence>
<gene>
    <name evidence="1" type="ORF">CEXT_242691</name>
</gene>
<dbReference type="AlphaFoldDB" id="A0AAV4VB22"/>
<reference evidence="1 2" key="1">
    <citation type="submission" date="2021-06" db="EMBL/GenBank/DDBJ databases">
        <title>Caerostris extrusa draft genome.</title>
        <authorList>
            <person name="Kono N."/>
            <person name="Arakawa K."/>
        </authorList>
    </citation>
    <scope>NUCLEOTIDE SEQUENCE [LARGE SCALE GENOMIC DNA]</scope>
</reference>
<evidence type="ECO:0000313" key="2">
    <source>
        <dbReference type="Proteomes" id="UP001054945"/>
    </source>
</evidence>
<keyword evidence="2" id="KW-1185">Reference proteome</keyword>
<organism evidence="1 2">
    <name type="scientific">Caerostris extrusa</name>
    <name type="common">Bark spider</name>
    <name type="synonym">Caerostris bankana</name>
    <dbReference type="NCBI Taxonomy" id="172846"/>
    <lineage>
        <taxon>Eukaryota</taxon>
        <taxon>Metazoa</taxon>
        <taxon>Ecdysozoa</taxon>
        <taxon>Arthropoda</taxon>
        <taxon>Chelicerata</taxon>
        <taxon>Arachnida</taxon>
        <taxon>Araneae</taxon>
        <taxon>Araneomorphae</taxon>
        <taxon>Entelegynae</taxon>
        <taxon>Araneoidea</taxon>
        <taxon>Araneidae</taxon>
        <taxon>Caerostris</taxon>
    </lineage>
</organism>
<evidence type="ECO:0000313" key="1">
    <source>
        <dbReference type="EMBL" id="GIY67492.1"/>
    </source>
</evidence>
<dbReference type="EMBL" id="BPLR01014250">
    <property type="protein sequence ID" value="GIY67492.1"/>
    <property type="molecule type" value="Genomic_DNA"/>
</dbReference>
<protein>
    <submittedName>
        <fullName evidence="1">Uncharacterized protein</fullName>
    </submittedName>
</protein>
<feature type="non-terminal residue" evidence="1">
    <location>
        <position position="87"/>
    </location>
</feature>